<dbReference type="Pfam" id="PF19300">
    <property type="entry name" value="BPD_transp_1_N"/>
    <property type="match status" value="1"/>
</dbReference>
<keyword evidence="6 7" id="KW-0472">Membrane</keyword>
<evidence type="ECO:0000256" key="5">
    <source>
        <dbReference type="ARBA" id="ARBA00022989"/>
    </source>
</evidence>
<dbReference type="PROSITE" id="PS50928">
    <property type="entry name" value="ABC_TM1"/>
    <property type="match status" value="1"/>
</dbReference>
<keyword evidence="4 7" id="KW-0812">Transmembrane</keyword>
<dbReference type="PANTHER" id="PTHR43163">
    <property type="entry name" value="DIPEPTIDE TRANSPORT SYSTEM PERMEASE PROTEIN DPPB-RELATED"/>
    <property type="match status" value="1"/>
</dbReference>
<dbReference type="InterPro" id="IPR035906">
    <property type="entry name" value="MetI-like_sf"/>
</dbReference>
<dbReference type="Gene3D" id="1.10.3720.10">
    <property type="entry name" value="MetI-like"/>
    <property type="match status" value="1"/>
</dbReference>
<evidence type="ECO:0000256" key="1">
    <source>
        <dbReference type="ARBA" id="ARBA00004651"/>
    </source>
</evidence>
<proteinExistence type="inferred from homology"/>
<evidence type="ECO:0000256" key="2">
    <source>
        <dbReference type="ARBA" id="ARBA00022448"/>
    </source>
</evidence>
<comment type="subcellular location">
    <subcellularLocation>
        <location evidence="1 7">Cell membrane</location>
        <topology evidence="1 7">Multi-pass membrane protein</topology>
    </subcellularLocation>
</comment>
<keyword evidence="10" id="KW-1185">Reference proteome</keyword>
<evidence type="ECO:0000313" key="9">
    <source>
        <dbReference type="EMBL" id="KIP53162.1"/>
    </source>
</evidence>
<feature type="transmembrane region" description="Helical" evidence="7">
    <location>
        <begin position="236"/>
        <end position="263"/>
    </location>
</feature>
<dbReference type="GO" id="GO:0005886">
    <property type="term" value="C:plasma membrane"/>
    <property type="evidence" value="ECO:0007669"/>
    <property type="project" value="UniProtKB-SubCell"/>
</dbReference>
<dbReference type="GO" id="GO:0055085">
    <property type="term" value="P:transmembrane transport"/>
    <property type="evidence" value="ECO:0007669"/>
    <property type="project" value="InterPro"/>
</dbReference>
<feature type="transmembrane region" description="Helical" evidence="7">
    <location>
        <begin position="134"/>
        <end position="162"/>
    </location>
</feature>
<dbReference type="AlphaFoldDB" id="A0A0D0IQ56"/>
<evidence type="ECO:0000256" key="7">
    <source>
        <dbReference type="RuleBase" id="RU363032"/>
    </source>
</evidence>
<evidence type="ECO:0000256" key="4">
    <source>
        <dbReference type="ARBA" id="ARBA00022692"/>
    </source>
</evidence>
<keyword evidence="5 7" id="KW-1133">Transmembrane helix</keyword>
<comment type="caution">
    <text evidence="9">The sequence shown here is derived from an EMBL/GenBank/DDBJ whole genome shotgun (WGS) entry which is preliminary data.</text>
</comment>
<dbReference type="OrthoDB" id="9778910at2"/>
<name>A0A0D0IQ56_9MICO</name>
<gene>
    <name evidence="9" type="ORF">SD72_04895</name>
</gene>
<evidence type="ECO:0000259" key="8">
    <source>
        <dbReference type="PROSITE" id="PS50928"/>
    </source>
</evidence>
<evidence type="ECO:0000313" key="10">
    <source>
        <dbReference type="Proteomes" id="UP000032120"/>
    </source>
</evidence>
<dbReference type="SUPFAM" id="SSF161098">
    <property type="entry name" value="MetI-like"/>
    <property type="match status" value="1"/>
</dbReference>
<organism evidence="9 10">
    <name type="scientific">Leucobacter komagatae</name>
    <dbReference type="NCBI Taxonomy" id="55969"/>
    <lineage>
        <taxon>Bacteria</taxon>
        <taxon>Bacillati</taxon>
        <taxon>Actinomycetota</taxon>
        <taxon>Actinomycetes</taxon>
        <taxon>Micrococcales</taxon>
        <taxon>Microbacteriaceae</taxon>
        <taxon>Leucobacter</taxon>
    </lineage>
</organism>
<dbReference type="Pfam" id="PF00528">
    <property type="entry name" value="BPD_transp_1"/>
    <property type="match status" value="1"/>
</dbReference>
<sequence>MTRFILGRTGLLALAWLVASVLIFATLRILPGDVAQVIGGTQASPAQIASLREALGLNRPLLTQYVEWIGGVLRFDLGTSVVTGSEISAELAEKAEVTIPLTIMSLLVVLLVAIPLGVFAAYRNNTPLGQLVSASSVLASAIPVVWAGLLGTLLLSSWLGWLPSQGFPRDGWADPLQAVRSLVLPALTIGLIEGAILFRLVRSATLRALEADHVRTAMSQGNSRLRALLTQGLPGVGLSIISMLGLQAAALLVGAVVVEQLFSLPGLGTMLVSDVGERDLPKVQSTLLVLTSVILVMGALVDVVHRLIDPRLRSEGEE</sequence>
<dbReference type="InterPro" id="IPR000515">
    <property type="entry name" value="MetI-like"/>
</dbReference>
<dbReference type="EMBL" id="JXSQ01000004">
    <property type="protein sequence ID" value="KIP53162.1"/>
    <property type="molecule type" value="Genomic_DNA"/>
</dbReference>
<protein>
    <submittedName>
        <fullName evidence="9">ABC transporter permease</fullName>
    </submittedName>
</protein>
<feature type="domain" description="ABC transmembrane type-1" evidence="8">
    <location>
        <begin position="95"/>
        <end position="301"/>
    </location>
</feature>
<accession>A0A0D0IQ56</accession>
<dbReference type="InterPro" id="IPR045621">
    <property type="entry name" value="BPD_transp_1_N"/>
</dbReference>
<dbReference type="RefSeq" id="WP_042543312.1">
    <property type="nucleotide sequence ID" value="NZ_JXSQ01000004.1"/>
</dbReference>
<feature type="transmembrane region" description="Helical" evidence="7">
    <location>
        <begin position="12"/>
        <end position="30"/>
    </location>
</feature>
<dbReference type="Proteomes" id="UP000032120">
    <property type="component" value="Unassembled WGS sequence"/>
</dbReference>
<feature type="transmembrane region" description="Helical" evidence="7">
    <location>
        <begin position="283"/>
        <end position="304"/>
    </location>
</feature>
<keyword evidence="3" id="KW-1003">Cell membrane</keyword>
<dbReference type="PANTHER" id="PTHR43163:SF3">
    <property type="entry name" value="PEPTIDE ABC TRANSPORTER PERMEASE PROTEIN"/>
    <property type="match status" value="1"/>
</dbReference>
<keyword evidence="2 7" id="KW-0813">Transport</keyword>
<feature type="transmembrane region" description="Helical" evidence="7">
    <location>
        <begin position="182"/>
        <end position="201"/>
    </location>
</feature>
<evidence type="ECO:0000256" key="6">
    <source>
        <dbReference type="ARBA" id="ARBA00023136"/>
    </source>
</evidence>
<feature type="transmembrane region" description="Helical" evidence="7">
    <location>
        <begin position="99"/>
        <end position="122"/>
    </location>
</feature>
<reference evidence="9 10" key="1">
    <citation type="submission" date="2015-01" db="EMBL/GenBank/DDBJ databases">
        <title>Draft genome sequence of Leucobacter komagatae strain VKM ST2845.</title>
        <authorList>
            <person name="Karlyshev A.V."/>
            <person name="Kudryashova E.B."/>
        </authorList>
    </citation>
    <scope>NUCLEOTIDE SEQUENCE [LARGE SCALE GENOMIC DNA]</scope>
    <source>
        <strain evidence="9 10">VKM ST2845</strain>
    </source>
</reference>
<evidence type="ECO:0000256" key="3">
    <source>
        <dbReference type="ARBA" id="ARBA00022475"/>
    </source>
</evidence>
<comment type="similarity">
    <text evidence="7">Belongs to the binding-protein-dependent transport system permease family.</text>
</comment>